<dbReference type="NCBIfam" id="TIGR00928">
    <property type="entry name" value="purB"/>
    <property type="match status" value="1"/>
</dbReference>
<evidence type="ECO:0000256" key="5">
    <source>
        <dbReference type="ARBA" id="ARBA00017058"/>
    </source>
</evidence>
<name>A0ABR7A2F6_9BURK</name>
<comment type="catalytic activity">
    <reaction evidence="11">
        <text>N(6)-(1,2-dicarboxyethyl)-AMP = fumarate + AMP</text>
        <dbReference type="Rhea" id="RHEA:16853"/>
        <dbReference type="ChEBI" id="CHEBI:29806"/>
        <dbReference type="ChEBI" id="CHEBI:57567"/>
        <dbReference type="ChEBI" id="CHEBI:456215"/>
        <dbReference type="EC" id="4.3.2.2"/>
    </reaction>
    <physiologicalReaction direction="left-to-right" evidence="11">
        <dbReference type="Rhea" id="RHEA:16854"/>
    </physiologicalReaction>
</comment>
<evidence type="ECO:0000256" key="4">
    <source>
        <dbReference type="ARBA" id="ARBA00012339"/>
    </source>
</evidence>
<comment type="function">
    <text evidence="9">Catalyzes two reactions in de novo purine nucleotide biosynthesis. Catalyzes the breakdown of 5-aminoimidazole- (N-succinylocarboxamide) ribotide (SAICAR or 2-[5-amino-1-(5-phospho-beta-D-ribosyl)imidazole-4-carboxamido]succinate) to 5-aminoimidazole-4-carboxamide ribotide (AICAR or 5-amino-1-(5-phospho-beta-D-ribosyl)imidazole-4-carboxamide) and fumarate, and of adenylosuccinate (ADS or N(6)-(1,2-dicarboxyethyl)-AMP) to adenosine monophosphate (AMP) and fumarate.</text>
</comment>
<feature type="domain" description="Fumarate lyase N-terminal" evidence="14">
    <location>
        <begin position="14"/>
        <end position="312"/>
    </location>
</feature>
<dbReference type="InterPro" id="IPR013539">
    <property type="entry name" value="PurB_C"/>
</dbReference>
<sequence>MSLSSLSALSPIDGRYAAKVDALRATLSEAGFMHHRVKVEVSWLQALSQAGFDEIKPFSAEANALLDKLVAEFTEADAARIKEIEAVTNHDVKAVEYWLKEKVASSAELTAASEFIHFACTSEDINNTSHGMMLKTARDQVMVPALQKVISKLTELAHLNAEVPMLSRTHGQPASPTTLGKEVANVVARLQRAVKRIEQVEILGKMNGAVGNYNAHLSAYPSYDWENFSKNVIEQRLGLTYNPYTIQIEPHDYMAEMFDAFARVNTILLDLNRDIWGYISVGYFKQKTKAGEIGSSTMPHKVNPIDFENSEGNLGLANSLLRHLSEKLPVSRWQRDLTDSTVLRNIGVAFGYTLLAYDSCLRGLNKLETNPERLAADLDATWEVLAEPVQTVMRRYGIENPYEQLKELTRGKGISKQALREFVEGLAIPQEAKDLLLAMTPANYTGIAVKLAKAI</sequence>
<dbReference type="InterPro" id="IPR047136">
    <property type="entry name" value="PurB_bact"/>
</dbReference>
<dbReference type="PROSITE" id="PS00163">
    <property type="entry name" value="FUMARATE_LYASES"/>
    <property type="match status" value="1"/>
</dbReference>
<dbReference type="EC" id="4.3.2.2" evidence="4 12"/>
<reference evidence="16 17" key="1">
    <citation type="submission" date="2020-08" db="EMBL/GenBank/DDBJ databases">
        <title>Novel species isolated from subtropical streams in China.</title>
        <authorList>
            <person name="Lu H."/>
        </authorList>
    </citation>
    <scope>NUCLEOTIDE SEQUENCE [LARGE SCALE GENOMIC DNA]</scope>
    <source>
        <strain evidence="16 17">CY22W</strain>
    </source>
</reference>
<evidence type="ECO:0000259" key="15">
    <source>
        <dbReference type="Pfam" id="PF08328"/>
    </source>
</evidence>
<comment type="pathway">
    <text evidence="1 13">Purine metabolism; IMP biosynthesis via de novo pathway; 5-amino-1-(5-phospho-D-ribosyl)imidazole-4-carboxamide from 5-amino-1-(5-phospho-D-ribosyl)imidazole-4-carboxylate: step 2/2.</text>
</comment>
<dbReference type="CDD" id="cd01598">
    <property type="entry name" value="PurB"/>
    <property type="match status" value="1"/>
</dbReference>
<evidence type="ECO:0000256" key="8">
    <source>
        <dbReference type="ARBA" id="ARBA00024477"/>
    </source>
</evidence>
<dbReference type="SUPFAM" id="SSF48557">
    <property type="entry name" value="L-aspartase-like"/>
    <property type="match status" value="1"/>
</dbReference>
<dbReference type="Gene3D" id="1.10.275.10">
    <property type="entry name" value="Fumarase/aspartase (N-terminal domain)"/>
    <property type="match status" value="1"/>
</dbReference>
<keyword evidence="17" id="KW-1185">Reference proteome</keyword>
<evidence type="ECO:0000313" key="16">
    <source>
        <dbReference type="EMBL" id="MBC3931100.1"/>
    </source>
</evidence>
<dbReference type="Gene3D" id="1.20.200.10">
    <property type="entry name" value="Fumarase/aspartase (Central domain)"/>
    <property type="match status" value="1"/>
</dbReference>
<feature type="domain" description="Adenylosuccinate lyase PurB C-terminal" evidence="15">
    <location>
        <begin position="331"/>
        <end position="445"/>
    </location>
</feature>
<gene>
    <name evidence="16" type="primary">purB</name>
    <name evidence="16" type="ORF">H8K43_05390</name>
</gene>
<dbReference type="InterPro" id="IPR024083">
    <property type="entry name" value="Fumarase/histidase_N"/>
</dbReference>
<dbReference type="InterPro" id="IPR020557">
    <property type="entry name" value="Fumarate_lyase_CS"/>
</dbReference>
<dbReference type="EMBL" id="JACOGD010000002">
    <property type="protein sequence ID" value="MBC3931100.1"/>
    <property type="molecule type" value="Genomic_DNA"/>
</dbReference>
<evidence type="ECO:0000256" key="13">
    <source>
        <dbReference type="RuleBase" id="RU361172"/>
    </source>
</evidence>
<comment type="catalytic activity">
    <reaction evidence="8">
        <text>(2S)-2-[5-amino-1-(5-phospho-beta-D-ribosyl)imidazole-4-carboxamido]succinate = 5-amino-1-(5-phospho-beta-D-ribosyl)imidazole-4-carboxamide + fumarate</text>
        <dbReference type="Rhea" id="RHEA:23920"/>
        <dbReference type="ChEBI" id="CHEBI:29806"/>
        <dbReference type="ChEBI" id="CHEBI:58443"/>
        <dbReference type="ChEBI" id="CHEBI:58475"/>
        <dbReference type="EC" id="4.3.2.2"/>
    </reaction>
    <physiologicalReaction direction="left-to-right" evidence="8">
        <dbReference type="Rhea" id="RHEA:23921"/>
    </physiologicalReaction>
</comment>
<dbReference type="GO" id="GO:0016829">
    <property type="term" value="F:lyase activity"/>
    <property type="evidence" value="ECO:0007669"/>
    <property type="project" value="UniProtKB-KW"/>
</dbReference>
<evidence type="ECO:0000313" key="17">
    <source>
        <dbReference type="Proteomes" id="UP000654304"/>
    </source>
</evidence>
<comment type="pathway">
    <text evidence="2 13">Purine metabolism; AMP biosynthesis via de novo pathway; AMP from IMP: step 2/2.</text>
</comment>
<dbReference type="Proteomes" id="UP000654304">
    <property type="component" value="Unassembled WGS sequence"/>
</dbReference>
<keyword evidence="6 13" id="KW-0658">Purine biosynthesis</keyword>
<dbReference type="InterPro" id="IPR008948">
    <property type="entry name" value="L-Aspartase-like"/>
</dbReference>
<evidence type="ECO:0000256" key="1">
    <source>
        <dbReference type="ARBA" id="ARBA00004706"/>
    </source>
</evidence>
<evidence type="ECO:0000256" key="12">
    <source>
        <dbReference type="NCBIfam" id="TIGR00928"/>
    </source>
</evidence>
<evidence type="ECO:0000256" key="10">
    <source>
        <dbReference type="ARBA" id="ARBA00030717"/>
    </source>
</evidence>
<keyword evidence="7 13" id="KW-0456">Lyase</keyword>
<organism evidence="16 17">
    <name type="scientific">Undibacterium curvum</name>
    <dbReference type="NCBI Taxonomy" id="2762294"/>
    <lineage>
        <taxon>Bacteria</taxon>
        <taxon>Pseudomonadati</taxon>
        <taxon>Pseudomonadota</taxon>
        <taxon>Betaproteobacteria</taxon>
        <taxon>Burkholderiales</taxon>
        <taxon>Oxalobacteraceae</taxon>
        <taxon>Undibacterium</taxon>
    </lineage>
</organism>
<accession>A0ABR7A2F6</accession>
<evidence type="ECO:0000259" key="14">
    <source>
        <dbReference type="Pfam" id="PF00206"/>
    </source>
</evidence>
<dbReference type="NCBIfam" id="NF006764">
    <property type="entry name" value="PRK09285.1"/>
    <property type="match status" value="1"/>
</dbReference>
<dbReference type="InterPro" id="IPR004769">
    <property type="entry name" value="Pur_lyase"/>
</dbReference>
<dbReference type="Gene3D" id="1.10.40.30">
    <property type="entry name" value="Fumarase/aspartase (C-terminal domain)"/>
    <property type="match status" value="1"/>
</dbReference>
<dbReference type="InterPro" id="IPR022761">
    <property type="entry name" value="Fumarate_lyase_N"/>
</dbReference>
<dbReference type="PANTHER" id="PTHR43411:SF1">
    <property type="entry name" value="ADENYLOSUCCINATE LYASE"/>
    <property type="match status" value="1"/>
</dbReference>
<evidence type="ECO:0000256" key="6">
    <source>
        <dbReference type="ARBA" id="ARBA00022755"/>
    </source>
</evidence>
<protein>
    <recommendedName>
        <fullName evidence="5 12">Adenylosuccinate lyase</fullName>
        <shortName evidence="13">ASL</shortName>
        <ecNumber evidence="4 12">4.3.2.2</ecNumber>
    </recommendedName>
    <alternativeName>
        <fullName evidence="10 13">Adenylosuccinase</fullName>
    </alternativeName>
</protein>
<evidence type="ECO:0000256" key="2">
    <source>
        <dbReference type="ARBA" id="ARBA00004734"/>
    </source>
</evidence>
<evidence type="ECO:0000256" key="3">
    <source>
        <dbReference type="ARBA" id="ARBA00008273"/>
    </source>
</evidence>
<evidence type="ECO:0000256" key="7">
    <source>
        <dbReference type="ARBA" id="ARBA00023239"/>
    </source>
</evidence>
<evidence type="ECO:0000256" key="9">
    <source>
        <dbReference type="ARBA" id="ARBA00025012"/>
    </source>
</evidence>
<comment type="caution">
    <text evidence="16">The sequence shown here is derived from an EMBL/GenBank/DDBJ whole genome shotgun (WGS) entry which is preliminary data.</text>
</comment>
<dbReference type="Pfam" id="PF00206">
    <property type="entry name" value="Lyase_1"/>
    <property type="match status" value="1"/>
</dbReference>
<proteinExistence type="inferred from homology"/>
<evidence type="ECO:0000256" key="11">
    <source>
        <dbReference type="ARBA" id="ARBA00049115"/>
    </source>
</evidence>
<dbReference type="Pfam" id="PF08328">
    <property type="entry name" value="ASL_C"/>
    <property type="match status" value="1"/>
</dbReference>
<dbReference type="InterPro" id="IPR000362">
    <property type="entry name" value="Fumarate_lyase_fam"/>
</dbReference>
<dbReference type="PANTHER" id="PTHR43411">
    <property type="entry name" value="ADENYLOSUCCINATE LYASE"/>
    <property type="match status" value="1"/>
</dbReference>
<comment type="similarity">
    <text evidence="3 13">Belongs to the lyase 1 family. Adenylosuccinate lyase subfamily.</text>
</comment>
<dbReference type="PRINTS" id="PR00149">
    <property type="entry name" value="FUMRATELYASE"/>
</dbReference>
<dbReference type="RefSeq" id="WP_186902875.1">
    <property type="nucleotide sequence ID" value="NZ_JACOGD010000002.1"/>
</dbReference>